<feature type="non-terminal residue" evidence="2">
    <location>
        <position position="1"/>
    </location>
</feature>
<name>A0A371ED60_MUCPR</name>
<protein>
    <submittedName>
        <fullName evidence="2">Uncharacterized protein</fullName>
    </submittedName>
</protein>
<evidence type="ECO:0000313" key="2">
    <source>
        <dbReference type="EMBL" id="RDX63949.1"/>
    </source>
</evidence>
<dbReference type="OrthoDB" id="1305902at2759"/>
<dbReference type="EMBL" id="QJKJ01014636">
    <property type="protein sequence ID" value="RDX63949.1"/>
    <property type="molecule type" value="Genomic_DNA"/>
</dbReference>
<evidence type="ECO:0000313" key="3">
    <source>
        <dbReference type="Proteomes" id="UP000257109"/>
    </source>
</evidence>
<dbReference type="AlphaFoldDB" id="A0A371ED60"/>
<proteinExistence type="predicted"/>
<accession>A0A371ED60</accession>
<sequence>MKIGAHLEEYIESPKSLSCCRKRESLIAGDKIGRKVIYGGNKRSRLGSRFDNFGSTGRSRLDNMANNDRTLTEGPPASKIVNEVVVVDNQRLKNKITKLTSLVRQLAIGQHHNSPQ</sequence>
<organism evidence="2 3">
    <name type="scientific">Mucuna pruriens</name>
    <name type="common">Velvet bean</name>
    <name type="synonym">Dolichos pruriens</name>
    <dbReference type="NCBI Taxonomy" id="157652"/>
    <lineage>
        <taxon>Eukaryota</taxon>
        <taxon>Viridiplantae</taxon>
        <taxon>Streptophyta</taxon>
        <taxon>Embryophyta</taxon>
        <taxon>Tracheophyta</taxon>
        <taxon>Spermatophyta</taxon>
        <taxon>Magnoliopsida</taxon>
        <taxon>eudicotyledons</taxon>
        <taxon>Gunneridae</taxon>
        <taxon>Pentapetalae</taxon>
        <taxon>rosids</taxon>
        <taxon>fabids</taxon>
        <taxon>Fabales</taxon>
        <taxon>Fabaceae</taxon>
        <taxon>Papilionoideae</taxon>
        <taxon>50 kb inversion clade</taxon>
        <taxon>NPAAA clade</taxon>
        <taxon>indigoferoid/millettioid clade</taxon>
        <taxon>Phaseoleae</taxon>
        <taxon>Mucuna</taxon>
    </lineage>
</organism>
<comment type="caution">
    <text evidence="2">The sequence shown here is derived from an EMBL/GenBank/DDBJ whole genome shotgun (WGS) entry which is preliminary data.</text>
</comment>
<feature type="region of interest" description="Disordered" evidence="1">
    <location>
        <begin position="49"/>
        <end position="75"/>
    </location>
</feature>
<evidence type="ECO:0000256" key="1">
    <source>
        <dbReference type="SAM" id="MobiDB-lite"/>
    </source>
</evidence>
<dbReference type="Proteomes" id="UP000257109">
    <property type="component" value="Unassembled WGS sequence"/>
</dbReference>
<keyword evidence="3" id="KW-1185">Reference proteome</keyword>
<gene>
    <name evidence="2" type="ORF">CR513_57561</name>
</gene>
<reference evidence="2" key="1">
    <citation type="submission" date="2018-05" db="EMBL/GenBank/DDBJ databases">
        <title>Draft genome of Mucuna pruriens seed.</title>
        <authorList>
            <person name="Nnadi N.E."/>
            <person name="Vos R."/>
            <person name="Hasami M.H."/>
            <person name="Devisetty U.K."/>
            <person name="Aguiy J.C."/>
        </authorList>
    </citation>
    <scope>NUCLEOTIDE SEQUENCE [LARGE SCALE GENOMIC DNA]</scope>
    <source>
        <strain evidence="2">JCA_2017</strain>
    </source>
</reference>
<feature type="compositionally biased region" description="Polar residues" evidence="1">
    <location>
        <begin position="53"/>
        <end position="69"/>
    </location>
</feature>